<feature type="transmembrane region" description="Helical" evidence="6">
    <location>
        <begin position="86"/>
        <end position="105"/>
    </location>
</feature>
<evidence type="ECO:0000313" key="9">
    <source>
        <dbReference type="Proteomes" id="UP000809273"/>
    </source>
</evidence>
<sequence>MDYNISREVFFNLGGPHGIVRFIVYGIALVVTALFICLLFKKIKVWRLGQPEKRTDQIGKRIWGIVQYIFLQFKLLKEKVPGISHLLLFWGFVVLFIGTAIVVIQEDFTILLFDVRFWYGNFYKWYSVFLDVAGLAAILAILVFMVIRYIQRPERLGRKVTDTISLILILLILVTGFVNEGLRMSLTEVSNNKAVIRMSGLLEGQDEAFRAEFPEWTDKELIVKANEAGITVDDEAVTEENVYIVRNAYYYNPELAKWSPAGLVLANLFNGAISESGLITAHKVNWWVHLLLAMGFISYLFLGKLQHIITSMINVFFRNLEPRGALTPIEDMENAESFGVSYPEQFTWKQILDGDACTDCGRCQDVCPAHLSEKPLSPKRIILDTNDNLAERAPALFKGTAAEEIESKALIGEANDIDAIWACTTCLACVEACPVLIEHPQKIIDMRRYKVLMEGDMSAELTTTMRNMENNSNPYGFGFHERGNWAKDLPVKTLAEDPDVEYLYYVGCAGSFDDLYKKVATSFVKIMDKAGVKIGILGQEEGCCGDSARRAGNEYLYAMLAQQNIEIMNGYNVKKIVTTCPHGYNCLKNEYPQNEGGKFEVFHFTEVILDLIKQGRIKLEKPVDGVNGVAYHDSCFLGRYNNIYDQPRKILNSIPGVSVKEFTRNQTKSYCCGAGGARMWMEETIGKRINHVRTQDAIDKGYSTIGTACPFCLTMLSDGIKELEKGDSMKAFDILELVAKSMGI</sequence>
<evidence type="ECO:0000256" key="4">
    <source>
        <dbReference type="ARBA" id="ARBA00023004"/>
    </source>
</evidence>
<reference evidence="8" key="1">
    <citation type="journal article" date="2021" name="Environ. Microbiol.">
        <title>Genomic characterization of three novel Desulfobacterota classes expand the metabolic and phylogenetic diversity of the phylum.</title>
        <authorList>
            <person name="Murphy C.L."/>
            <person name="Biggerstaff J."/>
            <person name="Eichhorn A."/>
            <person name="Ewing E."/>
            <person name="Shahan R."/>
            <person name="Soriano D."/>
            <person name="Stewart S."/>
            <person name="VanMol K."/>
            <person name="Walker R."/>
            <person name="Walters P."/>
            <person name="Elshahed M.S."/>
            <person name="Youssef N.H."/>
        </authorList>
    </citation>
    <scope>NUCLEOTIDE SEQUENCE</scope>
    <source>
        <strain evidence="8">Zod_Metabat.24</strain>
    </source>
</reference>
<proteinExistence type="predicted"/>
<dbReference type="GO" id="GO:0005886">
    <property type="term" value="C:plasma membrane"/>
    <property type="evidence" value="ECO:0007669"/>
    <property type="project" value="TreeGrafter"/>
</dbReference>
<dbReference type="PANTHER" id="PTHR43255:SF1">
    <property type="entry name" value="IRON-SULFUR-BINDING OXIDOREDUCTASE FADF-RELATED"/>
    <property type="match status" value="1"/>
</dbReference>
<dbReference type="SUPFAM" id="SSF46548">
    <property type="entry name" value="alpha-helical ferredoxin"/>
    <property type="match status" value="1"/>
</dbReference>
<evidence type="ECO:0000259" key="7">
    <source>
        <dbReference type="PROSITE" id="PS51379"/>
    </source>
</evidence>
<dbReference type="InterPro" id="IPR051460">
    <property type="entry name" value="HdrC_iron-sulfur_subunit"/>
</dbReference>
<feature type="transmembrane region" description="Helical" evidence="6">
    <location>
        <begin position="20"/>
        <end position="40"/>
    </location>
</feature>
<feature type="domain" description="4Fe-4S ferredoxin-type" evidence="7">
    <location>
        <begin position="413"/>
        <end position="442"/>
    </location>
</feature>
<feature type="transmembrane region" description="Helical" evidence="6">
    <location>
        <begin position="159"/>
        <end position="178"/>
    </location>
</feature>
<keyword evidence="6" id="KW-0812">Transmembrane</keyword>
<dbReference type="GO" id="GO:0046872">
    <property type="term" value="F:metal ion binding"/>
    <property type="evidence" value="ECO:0007669"/>
    <property type="project" value="UniProtKB-KW"/>
</dbReference>
<dbReference type="Gene3D" id="1.20.950.20">
    <property type="entry name" value="Transmembrane di-heme cytochromes, Chain C"/>
    <property type="match status" value="2"/>
</dbReference>
<dbReference type="PROSITE" id="PS00198">
    <property type="entry name" value="4FE4S_FER_1"/>
    <property type="match status" value="2"/>
</dbReference>
<keyword evidence="6" id="KW-0472">Membrane</keyword>
<dbReference type="GO" id="GO:0051539">
    <property type="term" value="F:4 iron, 4 sulfur cluster binding"/>
    <property type="evidence" value="ECO:0007669"/>
    <property type="project" value="UniProtKB-KW"/>
</dbReference>
<dbReference type="InterPro" id="IPR036197">
    <property type="entry name" value="NarG-like_sf"/>
</dbReference>
<dbReference type="Pfam" id="PF13237">
    <property type="entry name" value="Fer4_10"/>
    <property type="match status" value="1"/>
</dbReference>
<dbReference type="Pfam" id="PF02754">
    <property type="entry name" value="CCG"/>
    <property type="match status" value="2"/>
</dbReference>
<reference evidence="8" key="2">
    <citation type="submission" date="2021-01" db="EMBL/GenBank/DDBJ databases">
        <authorList>
            <person name="Hahn C.R."/>
            <person name="Youssef N.H."/>
            <person name="Elshahed M."/>
        </authorList>
    </citation>
    <scope>NUCLEOTIDE SEQUENCE</scope>
    <source>
        <strain evidence="8">Zod_Metabat.24</strain>
    </source>
</reference>
<dbReference type="InterPro" id="IPR009051">
    <property type="entry name" value="Helical_ferredxn"/>
</dbReference>
<dbReference type="PANTHER" id="PTHR43255">
    <property type="entry name" value="IRON-SULFUR-BINDING OXIDOREDUCTASE FADF-RELATED-RELATED"/>
    <property type="match status" value="1"/>
</dbReference>
<comment type="caution">
    <text evidence="8">The sequence shown here is derived from an EMBL/GenBank/DDBJ whole genome shotgun (WGS) entry which is preliminary data.</text>
</comment>
<dbReference type="SUPFAM" id="SSF103501">
    <property type="entry name" value="Respiratory nitrate reductase 1 gamma chain"/>
    <property type="match status" value="2"/>
</dbReference>
<keyword evidence="2" id="KW-0479">Metal-binding</keyword>
<evidence type="ECO:0000256" key="5">
    <source>
        <dbReference type="ARBA" id="ARBA00023014"/>
    </source>
</evidence>
<dbReference type="EMBL" id="JAFGIX010000032">
    <property type="protein sequence ID" value="MBN1572947.1"/>
    <property type="molecule type" value="Genomic_DNA"/>
</dbReference>
<keyword evidence="6" id="KW-1133">Transmembrane helix</keyword>
<feature type="transmembrane region" description="Helical" evidence="6">
    <location>
        <begin position="284"/>
        <end position="302"/>
    </location>
</feature>
<organism evidence="8 9">
    <name type="scientific">Candidatus Zymogenus saltonus</name>
    <dbReference type="NCBI Taxonomy" id="2844893"/>
    <lineage>
        <taxon>Bacteria</taxon>
        <taxon>Deltaproteobacteria</taxon>
        <taxon>Candidatus Zymogenia</taxon>
        <taxon>Candidatus Zymogeniales</taxon>
        <taxon>Candidatus Zymogenaceae</taxon>
        <taxon>Candidatus Zymogenus</taxon>
    </lineage>
</organism>
<evidence type="ECO:0000256" key="2">
    <source>
        <dbReference type="ARBA" id="ARBA00022723"/>
    </source>
</evidence>
<accession>A0A9D8KEE7</accession>
<evidence type="ECO:0000256" key="6">
    <source>
        <dbReference type="SAM" id="Phobius"/>
    </source>
</evidence>
<dbReference type="GO" id="GO:0016491">
    <property type="term" value="F:oxidoreductase activity"/>
    <property type="evidence" value="ECO:0007669"/>
    <property type="project" value="UniProtKB-KW"/>
</dbReference>
<evidence type="ECO:0000313" key="8">
    <source>
        <dbReference type="EMBL" id="MBN1572947.1"/>
    </source>
</evidence>
<dbReference type="Proteomes" id="UP000809273">
    <property type="component" value="Unassembled WGS sequence"/>
</dbReference>
<dbReference type="InterPro" id="IPR017900">
    <property type="entry name" value="4Fe4S_Fe_S_CS"/>
</dbReference>
<evidence type="ECO:0000256" key="1">
    <source>
        <dbReference type="ARBA" id="ARBA00022485"/>
    </source>
</evidence>
<keyword evidence="4" id="KW-0408">Iron</keyword>
<evidence type="ECO:0000256" key="3">
    <source>
        <dbReference type="ARBA" id="ARBA00023002"/>
    </source>
</evidence>
<protein>
    <submittedName>
        <fullName evidence="8">(Fe-S)-binding protein</fullName>
    </submittedName>
</protein>
<keyword evidence="3" id="KW-0560">Oxidoreductase</keyword>
<gene>
    <name evidence="8" type="ORF">JW984_07110</name>
</gene>
<dbReference type="Gene3D" id="1.10.1060.10">
    <property type="entry name" value="Alpha-helical ferredoxin"/>
    <property type="match status" value="1"/>
</dbReference>
<dbReference type="PROSITE" id="PS51379">
    <property type="entry name" value="4FE4S_FER_2"/>
    <property type="match status" value="2"/>
</dbReference>
<feature type="domain" description="4Fe-4S ferredoxin-type" evidence="7">
    <location>
        <begin position="348"/>
        <end position="377"/>
    </location>
</feature>
<dbReference type="AlphaFoldDB" id="A0A9D8KEE7"/>
<dbReference type="InterPro" id="IPR017896">
    <property type="entry name" value="4Fe4S_Fe-S-bd"/>
</dbReference>
<name>A0A9D8KEE7_9DELT</name>
<keyword evidence="1" id="KW-0004">4Fe-4S</keyword>
<feature type="transmembrane region" description="Helical" evidence="6">
    <location>
        <begin position="125"/>
        <end position="147"/>
    </location>
</feature>
<dbReference type="InterPro" id="IPR004017">
    <property type="entry name" value="Cys_rich_dom"/>
</dbReference>
<keyword evidence="5" id="KW-0411">Iron-sulfur</keyword>